<evidence type="ECO:0000313" key="5">
    <source>
        <dbReference type="EMBL" id="KAK6134869.1"/>
    </source>
</evidence>
<evidence type="ECO:0000313" key="6">
    <source>
        <dbReference type="Proteomes" id="UP001318860"/>
    </source>
</evidence>
<dbReference type="Proteomes" id="UP001318860">
    <property type="component" value="Unassembled WGS sequence"/>
</dbReference>
<organism evidence="5 6">
    <name type="scientific">Rehmannia glutinosa</name>
    <name type="common">Chinese foxglove</name>
    <dbReference type="NCBI Taxonomy" id="99300"/>
    <lineage>
        <taxon>Eukaryota</taxon>
        <taxon>Viridiplantae</taxon>
        <taxon>Streptophyta</taxon>
        <taxon>Embryophyta</taxon>
        <taxon>Tracheophyta</taxon>
        <taxon>Spermatophyta</taxon>
        <taxon>Magnoliopsida</taxon>
        <taxon>eudicotyledons</taxon>
        <taxon>Gunneridae</taxon>
        <taxon>Pentapetalae</taxon>
        <taxon>asterids</taxon>
        <taxon>lamiids</taxon>
        <taxon>Lamiales</taxon>
        <taxon>Orobanchaceae</taxon>
        <taxon>Rehmannieae</taxon>
        <taxon>Rehmannia</taxon>
    </lineage>
</organism>
<protein>
    <recommendedName>
        <fullName evidence="4">NPH3 domain-containing protein</fullName>
    </recommendedName>
</protein>
<reference evidence="5 6" key="1">
    <citation type="journal article" date="2021" name="Comput. Struct. Biotechnol. J.">
        <title>De novo genome assembly of the potent medicinal plant Rehmannia glutinosa using nanopore technology.</title>
        <authorList>
            <person name="Ma L."/>
            <person name="Dong C."/>
            <person name="Song C."/>
            <person name="Wang X."/>
            <person name="Zheng X."/>
            <person name="Niu Y."/>
            <person name="Chen S."/>
            <person name="Feng W."/>
        </authorList>
    </citation>
    <scope>NUCLEOTIDE SEQUENCE [LARGE SCALE GENOMIC DNA]</scope>
    <source>
        <strain evidence="5">DH-2019</strain>
    </source>
</reference>
<dbReference type="SUPFAM" id="SSF54695">
    <property type="entry name" value="POZ domain"/>
    <property type="match status" value="1"/>
</dbReference>
<accession>A0ABR0VLM9</accession>
<evidence type="ECO:0000259" key="4">
    <source>
        <dbReference type="PROSITE" id="PS51649"/>
    </source>
</evidence>
<keyword evidence="2" id="KW-0833">Ubl conjugation pathway</keyword>
<dbReference type="Gene3D" id="3.30.710.10">
    <property type="entry name" value="Potassium Channel Kv1.1, Chain A"/>
    <property type="match status" value="1"/>
</dbReference>
<gene>
    <name evidence="5" type="ORF">DH2020_031410</name>
</gene>
<evidence type="ECO:0000256" key="1">
    <source>
        <dbReference type="ARBA" id="ARBA00004906"/>
    </source>
</evidence>
<dbReference type="Pfam" id="PF03000">
    <property type="entry name" value="NPH3"/>
    <property type="match status" value="1"/>
</dbReference>
<keyword evidence="6" id="KW-1185">Reference proteome</keyword>
<dbReference type="InterPro" id="IPR027356">
    <property type="entry name" value="NPH3_dom"/>
</dbReference>
<dbReference type="Pfam" id="PF00651">
    <property type="entry name" value="BTB"/>
    <property type="match status" value="1"/>
</dbReference>
<dbReference type="PANTHER" id="PTHR32370">
    <property type="entry name" value="OS12G0117600 PROTEIN"/>
    <property type="match status" value="1"/>
</dbReference>
<comment type="similarity">
    <text evidence="3">Belongs to the NPH3 family.</text>
</comment>
<dbReference type="InterPro" id="IPR043454">
    <property type="entry name" value="NPH3/RPT2-like"/>
</dbReference>
<name>A0ABR0VLM9_REHGL</name>
<sequence length="604" mass="68044">MVGDCFSMLDLCMTPLDALLIRSEFYWWIVLCGPRFNPYWMASFYLSGCVMCGLPRLPHVWCILLMNSIGVAWIHRCLVPCDSSSLPDYILDLEVDVNGEEVFMVNKRVISSYSGRISKLVGKSKGVTGRLKVIFNDFPGGAANFELITRFCYNNGKVNINPLNISSLTSAAHYMEMKSSVSKTENLCEQTEKSLEEIRSLSILENCLDSLIGRIASSCQTSPCPSISSSDSSVYRLSCDTRSTESFKNSTFKTTWWFDDLVALDTDLIQMLVKLMVSRNFDNGIISRFLFYYQKSRFGSASDEKIKIVETVVEMLDSLDTRSVSYKSLFGILRIALNMNLSQCCRDKLENMIGTQLDHATLDNLLVPCPVRKSYLYDVNLVLRFLKSFLGKGVCCVPLSRLKKVASLMDLYLNEVAPDPYLKPSKFLALIRALPDSARDTCDGVYHAVNLYLEVHSGLSEEQKAKVCLGLNYEKLSSEVFNHLAQNSKFPSKSAVQALVSQQRKLKSLLQNSNQSTLADSLPVSFETTHAEKEDEGSKQIVLYAKRLSLCDENEKLKAHLQGMQWRVVELENLCRKMQIHMAEMMKSRMSSQSNAKSVPKLCS</sequence>
<comment type="caution">
    <text evidence="5">The sequence shown here is derived from an EMBL/GenBank/DDBJ whole genome shotgun (WGS) entry which is preliminary data.</text>
</comment>
<feature type="domain" description="NPH3" evidence="4">
    <location>
        <begin position="255"/>
        <end position="505"/>
    </location>
</feature>
<dbReference type="InterPro" id="IPR011333">
    <property type="entry name" value="SKP1/BTB/POZ_sf"/>
</dbReference>
<evidence type="ECO:0000256" key="3">
    <source>
        <dbReference type="PROSITE-ProRule" id="PRU00982"/>
    </source>
</evidence>
<comment type="pathway">
    <text evidence="1">Protein modification; protein ubiquitination.</text>
</comment>
<proteinExistence type="inferred from homology"/>
<dbReference type="InterPro" id="IPR000210">
    <property type="entry name" value="BTB/POZ_dom"/>
</dbReference>
<dbReference type="EMBL" id="JABTTQ020001130">
    <property type="protein sequence ID" value="KAK6134869.1"/>
    <property type="molecule type" value="Genomic_DNA"/>
</dbReference>
<dbReference type="PROSITE" id="PS51649">
    <property type="entry name" value="NPH3"/>
    <property type="match status" value="1"/>
</dbReference>
<evidence type="ECO:0000256" key="2">
    <source>
        <dbReference type="ARBA" id="ARBA00022786"/>
    </source>
</evidence>